<protein>
    <submittedName>
        <fullName evidence="2">Uncharacterized protein</fullName>
    </submittedName>
</protein>
<gene>
    <name evidence="2" type="ORF">GSLYS_00006475001</name>
</gene>
<feature type="signal peptide" evidence="1">
    <location>
        <begin position="1"/>
        <end position="28"/>
    </location>
</feature>
<organism evidence="2 3">
    <name type="scientific">Lymnaea stagnalis</name>
    <name type="common">Great pond snail</name>
    <name type="synonym">Helix stagnalis</name>
    <dbReference type="NCBI Taxonomy" id="6523"/>
    <lineage>
        <taxon>Eukaryota</taxon>
        <taxon>Metazoa</taxon>
        <taxon>Spiralia</taxon>
        <taxon>Lophotrochozoa</taxon>
        <taxon>Mollusca</taxon>
        <taxon>Gastropoda</taxon>
        <taxon>Heterobranchia</taxon>
        <taxon>Euthyneura</taxon>
        <taxon>Panpulmonata</taxon>
        <taxon>Hygrophila</taxon>
        <taxon>Lymnaeoidea</taxon>
        <taxon>Lymnaeidae</taxon>
        <taxon>Lymnaea</taxon>
    </lineage>
</organism>
<dbReference type="EMBL" id="CAXITT010000115">
    <property type="protein sequence ID" value="CAL1532396.1"/>
    <property type="molecule type" value="Genomic_DNA"/>
</dbReference>
<name>A0AAV2HEZ9_LYMST</name>
<feature type="chain" id="PRO_5043740980" evidence="1">
    <location>
        <begin position="29"/>
        <end position="272"/>
    </location>
</feature>
<dbReference type="Proteomes" id="UP001497497">
    <property type="component" value="Unassembled WGS sequence"/>
</dbReference>
<keyword evidence="3" id="KW-1185">Reference proteome</keyword>
<proteinExistence type="predicted"/>
<comment type="caution">
    <text evidence="2">The sequence shown here is derived from an EMBL/GenBank/DDBJ whole genome shotgun (WGS) entry which is preliminary data.</text>
</comment>
<reference evidence="2 3" key="1">
    <citation type="submission" date="2024-04" db="EMBL/GenBank/DDBJ databases">
        <authorList>
            <consortium name="Genoscope - CEA"/>
            <person name="William W."/>
        </authorList>
    </citation>
    <scope>NUCLEOTIDE SEQUENCE [LARGE SCALE GENOMIC DNA]</scope>
</reference>
<evidence type="ECO:0000313" key="3">
    <source>
        <dbReference type="Proteomes" id="UP001497497"/>
    </source>
</evidence>
<evidence type="ECO:0000256" key="1">
    <source>
        <dbReference type="SAM" id="SignalP"/>
    </source>
</evidence>
<sequence>MDSLRQMNITGLLVLFLFNASLVLVVTGQSRDTSKQICQSSDELRLQLVKLVAASDGDLRNELLRIAQAASQCLEPVNFASSGWTLVFHGQAGVGTSVLDAYQTGKGIPGNVDEGCIKYDSGKPCTSHYRNGTILDVWRGVNEVLFVVYNSERKQVRQINFNAMNSDKNSWFQNSNVRTSDWTDLGNTPTDIFSIAGESSLNKNRHFFISHFNRECNINDGWFIALDSKYDECCMGPQNFPVFLYSSTQTCSLWNSNDVEAADAFEVYIKND</sequence>
<accession>A0AAV2HEZ9</accession>
<dbReference type="AlphaFoldDB" id="A0AAV2HEZ9"/>
<evidence type="ECO:0000313" key="2">
    <source>
        <dbReference type="EMBL" id="CAL1532396.1"/>
    </source>
</evidence>
<keyword evidence="1" id="KW-0732">Signal</keyword>